<evidence type="ECO:0000313" key="3">
    <source>
        <dbReference type="Proteomes" id="UP001221838"/>
    </source>
</evidence>
<sequence>MMPIEIEGVEYFTATDIQRDVGVVRQTLWRWRRARVIPQGLRYRNKAIVFTRAEVDIIREYSNRLEPADSPPLRRQGGAPTAAPKGVA</sequence>
<comment type="caution">
    <text evidence="2">The sequence shown here is derived from an EMBL/GenBank/DDBJ whole genome shotgun (WGS) entry which is preliminary data.</text>
</comment>
<dbReference type="Proteomes" id="UP001221838">
    <property type="component" value="Unassembled WGS sequence"/>
</dbReference>
<dbReference type="RefSeq" id="WP_272144872.1">
    <property type="nucleotide sequence ID" value="NZ_JAQNDM010000002.1"/>
</dbReference>
<organism evidence="2 3">
    <name type="scientific">Stigmatella ashevillensis</name>
    <dbReference type="NCBI Taxonomy" id="2995309"/>
    <lineage>
        <taxon>Bacteria</taxon>
        <taxon>Pseudomonadati</taxon>
        <taxon>Myxococcota</taxon>
        <taxon>Myxococcia</taxon>
        <taxon>Myxococcales</taxon>
        <taxon>Cystobacterineae</taxon>
        <taxon>Archangiaceae</taxon>
        <taxon>Stigmatella</taxon>
    </lineage>
</organism>
<accession>A0ABT5DPJ7</accession>
<evidence type="ECO:0000313" key="2">
    <source>
        <dbReference type="EMBL" id="MDC0714286.1"/>
    </source>
</evidence>
<feature type="region of interest" description="Disordered" evidence="1">
    <location>
        <begin position="66"/>
        <end position="88"/>
    </location>
</feature>
<protein>
    <recommendedName>
        <fullName evidence="4">Helix-turn-helix domain-containing protein</fullName>
    </recommendedName>
</protein>
<dbReference type="EMBL" id="JAQNDM010000002">
    <property type="protein sequence ID" value="MDC0714286.1"/>
    <property type="molecule type" value="Genomic_DNA"/>
</dbReference>
<reference evidence="2 3" key="1">
    <citation type="submission" date="2022-11" db="EMBL/GenBank/DDBJ databases">
        <title>Minimal conservation of predation-associated metabolite biosynthetic gene clusters underscores biosynthetic potential of Myxococcota including descriptions for ten novel species: Archangium lansinium sp. nov., Myxococcus landrumus sp. nov., Nannocystis bai.</title>
        <authorList>
            <person name="Ahearne A."/>
            <person name="Stevens C."/>
            <person name="Dowd S."/>
        </authorList>
    </citation>
    <scope>NUCLEOTIDE SEQUENCE [LARGE SCALE GENOMIC DNA]</scope>
    <source>
        <strain evidence="2 3">NCWAL01</strain>
    </source>
</reference>
<gene>
    <name evidence="2" type="ORF">POL68_37845</name>
</gene>
<evidence type="ECO:0008006" key="4">
    <source>
        <dbReference type="Google" id="ProtNLM"/>
    </source>
</evidence>
<evidence type="ECO:0000256" key="1">
    <source>
        <dbReference type="SAM" id="MobiDB-lite"/>
    </source>
</evidence>
<keyword evidence="3" id="KW-1185">Reference proteome</keyword>
<name>A0ABT5DPJ7_9BACT</name>
<proteinExistence type="predicted"/>